<dbReference type="EMBL" id="JAFIRA010000041">
    <property type="protein sequence ID" value="MCJ2543944.1"/>
    <property type="molecule type" value="Genomic_DNA"/>
</dbReference>
<dbReference type="Pfam" id="PF07022">
    <property type="entry name" value="Phage_CI_repr"/>
    <property type="match status" value="1"/>
</dbReference>
<dbReference type="PROSITE" id="PS50943">
    <property type="entry name" value="HTH_CROC1"/>
    <property type="match status" value="1"/>
</dbReference>
<dbReference type="InterPro" id="IPR010982">
    <property type="entry name" value="Lambda_DNA-bd_dom_sf"/>
</dbReference>
<keyword evidence="1" id="KW-0805">Transcription regulation</keyword>
<proteinExistence type="predicted"/>
<evidence type="ECO:0000256" key="2">
    <source>
        <dbReference type="ARBA" id="ARBA00023125"/>
    </source>
</evidence>
<protein>
    <submittedName>
        <fullName evidence="5">Helix-turn-helix transcriptional regulator</fullName>
    </submittedName>
</protein>
<evidence type="ECO:0000256" key="1">
    <source>
        <dbReference type="ARBA" id="ARBA00023015"/>
    </source>
</evidence>
<evidence type="ECO:0000313" key="6">
    <source>
        <dbReference type="Proteomes" id="UP000830835"/>
    </source>
</evidence>
<evidence type="ECO:0000256" key="3">
    <source>
        <dbReference type="ARBA" id="ARBA00023163"/>
    </source>
</evidence>
<name>A0ABT0CDZ1_THEVL</name>
<dbReference type="Pfam" id="PF00717">
    <property type="entry name" value="Peptidase_S24"/>
    <property type="match status" value="1"/>
</dbReference>
<dbReference type="InterPro" id="IPR001387">
    <property type="entry name" value="Cro/C1-type_HTH"/>
</dbReference>
<organism evidence="5 6">
    <name type="scientific">Thermostichus vulcanus str. 'Rupite'</name>
    <dbReference type="NCBI Taxonomy" id="2813851"/>
    <lineage>
        <taxon>Bacteria</taxon>
        <taxon>Bacillati</taxon>
        <taxon>Cyanobacteriota</taxon>
        <taxon>Cyanophyceae</taxon>
        <taxon>Thermostichales</taxon>
        <taxon>Thermostichaceae</taxon>
        <taxon>Thermostichus</taxon>
    </lineage>
</organism>
<dbReference type="PANTHER" id="PTHR40661:SF3">
    <property type="entry name" value="FELS-1 PROPHAGE TRANSCRIPTIONAL REGULATOR"/>
    <property type="match status" value="1"/>
</dbReference>
<keyword evidence="2" id="KW-0238">DNA-binding</keyword>
<feature type="domain" description="HTH cro/C1-type" evidence="4">
    <location>
        <begin position="24"/>
        <end position="64"/>
    </location>
</feature>
<dbReference type="Proteomes" id="UP000830835">
    <property type="component" value="Unassembled WGS sequence"/>
</dbReference>
<dbReference type="InterPro" id="IPR036286">
    <property type="entry name" value="LexA/Signal_pep-like_sf"/>
</dbReference>
<sequence>MQSPSSSTFAARLRQVIGNEAIYAFGRRAGISDTALRSYLKGSVPSIDKALQIAQVGQVNLSWLITGEGSPQVQATDAETEYVYVPFIDVAASAGTGVLVREESIESVIGFERNWLRAHLKGNPAELSLIRVQGDSMSPTLEDGDLIFVERQEGEDTSREGIYVFQMDGDLLVKRLQRLPGSQVKVISDNPRFPPFTVDLADPAHGLTIIGRYRGRISFD</sequence>
<dbReference type="InterPro" id="IPR039418">
    <property type="entry name" value="LexA-like"/>
</dbReference>
<dbReference type="InterPro" id="IPR010744">
    <property type="entry name" value="Phage_CI_N"/>
</dbReference>
<comment type="caution">
    <text evidence="5">The sequence shown here is derived from an EMBL/GenBank/DDBJ whole genome shotgun (WGS) entry which is preliminary data.</text>
</comment>
<evidence type="ECO:0000259" key="4">
    <source>
        <dbReference type="PROSITE" id="PS50943"/>
    </source>
</evidence>
<gene>
    <name evidence="5" type="ORF">JX360_13700</name>
</gene>
<evidence type="ECO:0000313" key="5">
    <source>
        <dbReference type="EMBL" id="MCJ2543944.1"/>
    </source>
</evidence>
<accession>A0ABT0CDZ1</accession>
<dbReference type="Gene3D" id="1.10.260.40">
    <property type="entry name" value="lambda repressor-like DNA-binding domains"/>
    <property type="match status" value="1"/>
</dbReference>
<keyword evidence="3" id="KW-0804">Transcription</keyword>
<dbReference type="CDD" id="cd00093">
    <property type="entry name" value="HTH_XRE"/>
    <property type="match status" value="1"/>
</dbReference>
<keyword evidence="6" id="KW-1185">Reference proteome</keyword>
<reference evidence="5" key="1">
    <citation type="submission" date="2021-02" db="EMBL/GenBank/DDBJ databases">
        <title>The CRISPR/cas machinery reduction and long-range gene transfer in the hot spring cyanobacterium Synechococcus.</title>
        <authorList>
            <person name="Dvorak P."/>
            <person name="Jahodarova E."/>
            <person name="Hasler P."/>
            <person name="Poulickova A."/>
        </authorList>
    </citation>
    <scope>NUCLEOTIDE SEQUENCE</scope>
    <source>
        <strain evidence="5">Rupite</strain>
    </source>
</reference>
<dbReference type="PANTHER" id="PTHR40661">
    <property type="match status" value="1"/>
</dbReference>
<dbReference type="Gene3D" id="2.10.109.10">
    <property type="entry name" value="Umud Fragment, subunit A"/>
    <property type="match status" value="1"/>
</dbReference>
<dbReference type="SUPFAM" id="SSF51306">
    <property type="entry name" value="LexA/Signal peptidase"/>
    <property type="match status" value="1"/>
</dbReference>
<dbReference type="RefSeq" id="WP_244352017.1">
    <property type="nucleotide sequence ID" value="NZ_JAFIRA010000041.1"/>
</dbReference>
<dbReference type="InterPro" id="IPR015927">
    <property type="entry name" value="Peptidase_S24_S26A/B/C"/>
</dbReference>
<dbReference type="CDD" id="cd06529">
    <property type="entry name" value="S24_LexA-like"/>
    <property type="match status" value="1"/>
</dbReference>